<feature type="transmembrane region" description="Helical" evidence="6">
    <location>
        <begin position="145"/>
        <end position="170"/>
    </location>
</feature>
<feature type="transmembrane region" description="Helical" evidence="6">
    <location>
        <begin position="6"/>
        <end position="26"/>
    </location>
</feature>
<keyword evidence="4 6" id="KW-1133">Transmembrane helix</keyword>
<evidence type="ECO:0000313" key="7">
    <source>
        <dbReference type="EMBL" id="RED53626.1"/>
    </source>
</evidence>
<dbReference type="InterPro" id="IPR001123">
    <property type="entry name" value="LeuE-type"/>
</dbReference>
<dbReference type="EMBL" id="QRDW01000001">
    <property type="protein sequence ID" value="RED53626.1"/>
    <property type="molecule type" value="Genomic_DNA"/>
</dbReference>
<evidence type="ECO:0000256" key="5">
    <source>
        <dbReference type="ARBA" id="ARBA00023136"/>
    </source>
</evidence>
<sequence length="207" mass="21932">MPVESWLLFVVITLVPVVSPGPAIMLAISNALRFGTKAALISGAGNATGVFLLGYAVTSGLGALMATSAIAFTVVKLIGAAYLLYLGIKVLRDRSAFRIEDNPVAARNSGIRLFGTALIVSLTNPKAVFLIAALFPQFINTQASVFLQISILSATFAGLCFLNHAFLAVFGGRMRRYLQSEKIMNRVRRGLGGTFIAFGAALAGFTR</sequence>
<evidence type="ECO:0000256" key="2">
    <source>
        <dbReference type="ARBA" id="ARBA00022475"/>
    </source>
</evidence>
<feature type="transmembrane region" description="Helical" evidence="6">
    <location>
        <begin position="190"/>
        <end position="206"/>
    </location>
</feature>
<evidence type="ECO:0000256" key="4">
    <source>
        <dbReference type="ARBA" id="ARBA00022989"/>
    </source>
</evidence>
<feature type="transmembrane region" description="Helical" evidence="6">
    <location>
        <begin position="63"/>
        <end position="88"/>
    </location>
</feature>
<dbReference type="OrthoDB" id="9804822at2"/>
<evidence type="ECO:0000256" key="6">
    <source>
        <dbReference type="SAM" id="Phobius"/>
    </source>
</evidence>
<dbReference type="Proteomes" id="UP000256845">
    <property type="component" value="Unassembled WGS sequence"/>
</dbReference>
<keyword evidence="8" id="KW-1185">Reference proteome</keyword>
<evidence type="ECO:0000256" key="1">
    <source>
        <dbReference type="ARBA" id="ARBA00004651"/>
    </source>
</evidence>
<dbReference type="RefSeq" id="WP_115934748.1">
    <property type="nucleotide sequence ID" value="NZ_QRDW01000001.1"/>
</dbReference>
<proteinExistence type="predicted"/>
<reference evidence="7 8" key="1">
    <citation type="submission" date="2018-07" db="EMBL/GenBank/DDBJ databases">
        <title>Genomic Encyclopedia of Type Strains, Phase III (KMG-III): the genomes of soil and plant-associated and newly described type strains.</title>
        <authorList>
            <person name="Whitman W."/>
        </authorList>
    </citation>
    <scope>NUCLEOTIDE SEQUENCE [LARGE SCALE GENOMIC DNA]</scope>
    <source>
        <strain evidence="7 8">CECT 8488</strain>
    </source>
</reference>
<dbReference type="GO" id="GO:0005886">
    <property type="term" value="C:plasma membrane"/>
    <property type="evidence" value="ECO:0007669"/>
    <property type="project" value="UniProtKB-SubCell"/>
</dbReference>
<accession>A0A3D9HXJ8</accession>
<gene>
    <name evidence="7" type="ORF">DFP90_101417</name>
</gene>
<keyword evidence="5 6" id="KW-0472">Membrane</keyword>
<dbReference type="PANTHER" id="PTHR30086">
    <property type="entry name" value="ARGININE EXPORTER PROTEIN ARGO"/>
    <property type="match status" value="1"/>
</dbReference>
<comment type="caution">
    <text evidence="7">The sequence shown here is derived from an EMBL/GenBank/DDBJ whole genome shotgun (WGS) entry which is preliminary data.</text>
</comment>
<feature type="transmembrane region" description="Helical" evidence="6">
    <location>
        <begin position="38"/>
        <end position="57"/>
    </location>
</feature>
<keyword evidence="2" id="KW-1003">Cell membrane</keyword>
<evidence type="ECO:0000313" key="8">
    <source>
        <dbReference type="Proteomes" id="UP000256845"/>
    </source>
</evidence>
<dbReference type="Pfam" id="PF01810">
    <property type="entry name" value="LysE"/>
    <property type="match status" value="1"/>
</dbReference>
<dbReference type="AlphaFoldDB" id="A0A3D9HXJ8"/>
<name>A0A3D9HXJ8_9PROT</name>
<comment type="subcellular location">
    <subcellularLocation>
        <location evidence="1">Cell membrane</location>
        <topology evidence="1">Multi-pass membrane protein</topology>
    </subcellularLocation>
</comment>
<evidence type="ECO:0000256" key="3">
    <source>
        <dbReference type="ARBA" id="ARBA00022692"/>
    </source>
</evidence>
<dbReference type="PIRSF" id="PIRSF006324">
    <property type="entry name" value="LeuE"/>
    <property type="match status" value="1"/>
</dbReference>
<organism evidence="7 8">
    <name type="scientific">Aestuariispira insulae</name>
    <dbReference type="NCBI Taxonomy" id="1461337"/>
    <lineage>
        <taxon>Bacteria</taxon>
        <taxon>Pseudomonadati</taxon>
        <taxon>Pseudomonadota</taxon>
        <taxon>Alphaproteobacteria</taxon>
        <taxon>Rhodospirillales</taxon>
        <taxon>Kiloniellaceae</taxon>
        <taxon>Aestuariispira</taxon>
    </lineage>
</organism>
<protein>
    <submittedName>
        <fullName evidence="7">Threonine/homoserine/homoserine lactone efflux protein</fullName>
    </submittedName>
</protein>
<dbReference type="GO" id="GO:0015171">
    <property type="term" value="F:amino acid transmembrane transporter activity"/>
    <property type="evidence" value="ECO:0007669"/>
    <property type="project" value="TreeGrafter"/>
</dbReference>
<dbReference type="PANTHER" id="PTHR30086:SF20">
    <property type="entry name" value="ARGININE EXPORTER PROTEIN ARGO-RELATED"/>
    <property type="match status" value="1"/>
</dbReference>
<keyword evidence="3 6" id="KW-0812">Transmembrane</keyword>
<feature type="transmembrane region" description="Helical" evidence="6">
    <location>
        <begin position="117"/>
        <end position="139"/>
    </location>
</feature>